<dbReference type="EMBL" id="PCXQ01000003">
    <property type="protein sequence ID" value="PJE51270.1"/>
    <property type="molecule type" value="Genomic_DNA"/>
</dbReference>
<dbReference type="InterPro" id="IPR036097">
    <property type="entry name" value="HisK_dim/P_sf"/>
</dbReference>
<dbReference type="InterPro" id="IPR003594">
    <property type="entry name" value="HATPase_dom"/>
</dbReference>
<protein>
    <recommendedName>
        <fullName evidence="2">histidine kinase</fullName>
        <ecNumber evidence="2">2.7.13.3</ecNumber>
    </recommendedName>
</protein>
<reference evidence="9 10" key="1">
    <citation type="submission" date="2017-09" db="EMBL/GenBank/DDBJ databases">
        <title>Depth-based differentiation of microbial function through sediment-hosted aquifers and enrichment of novel symbionts in the deep terrestrial subsurface.</title>
        <authorList>
            <person name="Probst A.J."/>
            <person name="Ladd B."/>
            <person name="Jarett J.K."/>
            <person name="Geller-Mcgrath D.E."/>
            <person name="Sieber C.M."/>
            <person name="Emerson J.B."/>
            <person name="Anantharaman K."/>
            <person name="Thomas B.C."/>
            <person name="Malmstrom R."/>
            <person name="Stieglmeier M."/>
            <person name="Klingl A."/>
            <person name="Woyke T."/>
            <person name="Ryan C.M."/>
            <person name="Banfield J.F."/>
        </authorList>
    </citation>
    <scope>NUCLEOTIDE SEQUENCE [LARGE SCALE GENOMIC DNA]</scope>
    <source>
        <strain evidence="9">CG10_big_fil_rev_8_21_14_0_10_36_16</strain>
    </source>
</reference>
<dbReference type="SUPFAM" id="SSF55874">
    <property type="entry name" value="ATPase domain of HSP90 chaperone/DNA topoisomerase II/histidine kinase"/>
    <property type="match status" value="1"/>
</dbReference>
<dbReference type="InterPro" id="IPR050736">
    <property type="entry name" value="Sensor_HK_Regulatory"/>
</dbReference>
<evidence type="ECO:0000256" key="6">
    <source>
        <dbReference type="ARBA" id="ARBA00023012"/>
    </source>
</evidence>
<keyword evidence="7" id="KW-0472">Membrane</keyword>
<proteinExistence type="predicted"/>
<dbReference type="AlphaFoldDB" id="A0A2J0Q7Z7"/>
<comment type="catalytic activity">
    <reaction evidence="1">
        <text>ATP + protein L-histidine = ADP + protein N-phospho-L-histidine.</text>
        <dbReference type="EC" id="2.7.13.3"/>
    </reaction>
</comment>
<dbReference type="FunFam" id="3.30.565.10:FF:000006">
    <property type="entry name" value="Sensor histidine kinase WalK"/>
    <property type="match status" value="1"/>
</dbReference>
<dbReference type="InterPro" id="IPR003661">
    <property type="entry name" value="HisK_dim/P_dom"/>
</dbReference>
<feature type="domain" description="Histidine kinase" evidence="8">
    <location>
        <begin position="130"/>
        <end position="361"/>
    </location>
</feature>
<evidence type="ECO:0000256" key="1">
    <source>
        <dbReference type="ARBA" id="ARBA00000085"/>
    </source>
</evidence>
<dbReference type="Gene3D" id="1.10.287.130">
    <property type="match status" value="1"/>
</dbReference>
<evidence type="ECO:0000256" key="5">
    <source>
        <dbReference type="ARBA" id="ARBA00022777"/>
    </source>
</evidence>
<dbReference type="Pfam" id="PF02518">
    <property type="entry name" value="HATPase_c"/>
    <property type="match status" value="1"/>
</dbReference>
<dbReference type="Proteomes" id="UP000228496">
    <property type="component" value="Unassembled WGS sequence"/>
</dbReference>
<dbReference type="PANTHER" id="PTHR43711:SF28">
    <property type="entry name" value="SENSOR HISTIDINE KINASE YXDK"/>
    <property type="match status" value="1"/>
</dbReference>
<keyword evidence="7" id="KW-0812">Transmembrane</keyword>
<dbReference type="PRINTS" id="PR00344">
    <property type="entry name" value="BCTRLSENSOR"/>
</dbReference>
<dbReference type="SMART" id="SM00387">
    <property type="entry name" value="HATPase_c"/>
    <property type="match status" value="1"/>
</dbReference>
<dbReference type="CDD" id="cd00075">
    <property type="entry name" value="HATPase"/>
    <property type="match status" value="1"/>
</dbReference>
<dbReference type="SMART" id="SM00388">
    <property type="entry name" value="HisKA"/>
    <property type="match status" value="1"/>
</dbReference>
<keyword evidence="3" id="KW-0597">Phosphoprotein</keyword>
<dbReference type="PROSITE" id="PS50109">
    <property type="entry name" value="HIS_KIN"/>
    <property type="match status" value="1"/>
</dbReference>
<dbReference type="SUPFAM" id="SSF47384">
    <property type="entry name" value="Homodimeric domain of signal transducing histidine kinase"/>
    <property type="match status" value="1"/>
</dbReference>
<keyword evidence="6" id="KW-0902">Two-component regulatory system</keyword>
<dbReference type="PANTHER" id="PTHR43711">
    <property type="entry name" value="TWO-COMPONENT HISTIDINE KINASE"/>
    <property type="match status" value="1"/>
</dbReference>
<comment type="caution">
    <text evidence="9">The sequence shown here is derived from an EMBL/GenBank/DDBJ whole genome shotgun (WGS) entry which is preliminary data.</text>
</comment>
<dbReference type="Pfam" id="PF00512">
    <property type="entry name" value="HisKA"/>
    <property type="match status" value="1"/>
</dbReference>
<dbReference type="InterPro" id="IPR036890">
    <property type="entry name" value="HATPase_C_sf"/>
</dbReference>
<evidence type="ECO:0000313" key="9">
    <source>
        <dbReference type="EMBL" id="PJE51270.1"/>
    </source>
</evidence>
<evidence type="ECO:0000256" key="4">
    <source>
        <dbReference type="ARBA" id="ARBA00022679"/>
    </source>
</evidence>
<evidence type="ECO:0000259" key="8">
    <source>
        <dbReference type="PROSITE" id="PS50109"/>
    </source>
</evidence>
<accession>A0A2J0Q7Z7</accession>
<name>A0A2J0Q7Z7_9BACT</name>
<evidence type="ECO:0000313" key="10">
    <source>
        <dbReference type="Proteomes" id="UP000228496"/>
    </source>
</evidence>
<dbReference type="EC" id="2.7.13.3" evidence="2"/>
<dbReference type="CDD" id="cd00082">
    <property type="entry name" value="HisKA"/>
    <property type="match status" value="1"/>
</dbReference>
<dbReference type="Gene3D" id="3.30.565.10">
    <property type="entry name" value="Histidine kinase-like ATPase, C-terminal domain"/>
    <property type="match status" value="1"/>
</dbReference>
<evidence type="ECO:0000256" key="3">
    <source>
        <dbReference type="ARBA" id="ARBA00022553"/>
    </source>
</evidence>
<dbReference type="InterPro" id="IPR005467">
    <property type="entry name" value="His_kinase_dom"/>
</dbReference>
<keyword evidence="5" id="KW-0418">Kinase</keyword>
<feature type="transmembrane region" description="Helical" evidence="7">
    <location>
        <begin position="92"/>
        <end position="110"/>
    </location>
</feature>
<sequence>MEKITQVWKQLEESVIDLGNKIKDDVFFRARLKFSFLYAVAILVGLTVFVITLNYFRVADLSLKSNIDNYADFSVGELVMTRTISDLESGNFLLHLSVVAGSLVGGYFFSSGFLKPIRESTEVQKRFVADASHELRTPLSVMRTNSELALMNIEELDLFCKKAPKNIKSEVGELKDSIKSNIQEIDRSARIIKNLLNLSHLDNKSYEMSFTRVDLHDVVVEAVKQLEDFAKKKKIKLVIVKDGHARVWGNQTALEEMAFNLIKNSIKYTSLKGRVEIKIEDLKNKVRLSVIDTGMGMTQGDIKHIFDPFYKAKTSGNYRDVSPGLGLAIVREIIKKHNGTINVKSILNRGSVFSVNLKTSSVYS</sequence>
<keyword evidence="4" id="KW-0808">Transferase</keyword>
<gene>
    <name evidence="9" type="ORF">COV29_00740</name>
</gene>
<dbReference type="InterPro" id="IPR004358">
    <property type="entry name" value="Sig_transdc_His_kin-like_C"/>
</dbReference>
<evidence type="ECO:0000256" key="7">
    <source>
        <dbReference type="SAM" id="Phobius"/>
    </source>
</evidence>
<dbReference type="GO" id="GO:0000155">
    <property type="term" value="F:phosphorelay sensor kinase activity"/>
    <property type="evidence" value="ECO:0007669"/>
    <property type="project" value="InterPro"/>
</dbReference>
<evidence type="ECO:0000256" key="2">
    <source>
        <dbReference type="ARBA" id="ARBA00012438"/>
    </source>
</evidence>
<feature type="transmembrane region" description="Helical" evidence="7">
    <location>
        <begin position="36"/>
        <end position="56"/>
    </location>
</feature>
<organism evidence="9 10">
    <name type="scientific">Candidatus Yanofskybacteria bacterium CG10_big_fil_rev_8_21_14_0_10_36_16</name>
    <dbReference type="NCBI Taxonomy" id="1975096"/>
    <lineage>
        <taxon>Bacteria</taxon>
        <taxon>Candidatus Yanofskyibacteriota</taxon>
    </lineage>
</organism>
<keyword evidence="7" id="KW-1133">Transmembrane helix</keyword>